<keyword evidence="3" id="KW-1185">Reference proteome</keyword>
<reference evidence="2 3" key="1">
    <citation type="submission" date="2019-10" db="EMBL/GenBank/DDBJ databases">
        <authorList>
            <person name="Dong K."/>
        </authorList>
    </citation>
    <scope>NUCLEOTIDE SEQUENCE [LARGE SCALE GENOMIC DNA]</scope>
    <source>
        <strain evidence="3">dk4302</strain>
    </source>
</reference>
<dbReference type="PROSITE" id="PS51257">
    <property type="entry name" value="PROKAR_LIPOPROTEIN"/>
    <property type="match status" value="1"/>
</dbReference>
<protein>
    <recommendedName>
        <fullName evidence="1">BACON domain-containing protein</fullName>
    </recommendedName>
</protein>
<accession>A0A5Q0QIT6</accession>
<dbReference type="Proteomes" id="UP000326921">
    <property type="component" value="Chromosome"/>
</dbReference>
<dbReference type="EMBL" id="CP045652">
    <property type="protein sequence ID" value="QGA27872.1"/>
    <property type="molecule type" value="Genomic_DNA"/>
</dbReference>
<feature type="domain" description="BACON" evidence="1">
    <location>
        <begin position="72"/>
        <end position="119"/>
    </location>
</feature>
<dbReference type="CDD" id="cd14948">
    <property type="entry name" value="BACON"/>
    <property type="match status" value="1"/>
</dbReference>
<sequence>MKSQIMQILNRNKSFYLIVLLCAIFFSSCEKDQHVKPQVGTFDLVHEIPASIPAAGGSYALTIDATTNAFWIEAAAEANWVTISRKYGSAKVTQQVIVAKNNTSAERTATVLVKSTNGESVSLVFKQQK</sequence>
<evidence type="ECO:0000259" key="1">
    <source>
        <dbReference type="Pfam" id="PF13004"/>
    </source>
</evidence>
<dbReference type="AlphaFoldDB" id="A0A5Q0QIT6"/>
<name>A0A5Q0QIT6_9SPHI</name>
<organism evidence="2 3">
    <name type="scientific">Sphingobacterium zhuxiongii</name>
    <dbReference type="NCBI Taxonomy" id="2662364"/>
    <lineage>
        <taxon>Bacteria</taxon>
        <taxon>Pseudomonadati</taxon>
        <taxon>Bacteroidota</taxon>
        <taxon>Sphingobacteriia</taxon>
        <taxon>Sphingobacteriales</taxon>
        <taxon>Sphingobacteriaceae</taxon>
        <taxon>Sphingobacterium</taxon>
    </lineage>
</organism>
<dbReference type="RefSeq" id="WP_153512699.1">
    <property type="nucleotide sequence ID" value="NZ_CP045652.1"/>
</dbReference>
<gene>
    <name evidence="2" type="ORF">GFH32_16755</name>
</gene>
<evidence type="ECO:0000313" key="3">
    <source>
        <dbReference type="Proteomes" id="UP000326921"/>
    </source>
</evidence>
<dbReference type="KEGG" id="sphe:GFH32_16755"/>
<evidence type="ECO:0000313" key="2">
    <source>
        <dbReference type="EMBL" id="QGA27872.1"/>
    </source>
</evidence>
<dbReference type="InterPro" id="IPR013783">
    <property type="entry name" value="Ig-like_fold"/>
</dbReference>
<dbReference type="InterPro" id="IPR024361">
    <property type="entry name" value="BACON"/>
</dbReference>
<dbReference type="Gene3D" id="2.60.40.10">
    <property type="entry name" value="Immunoglobulins"/>
    <property type="match status" value="1"/>
</dbReference>
<dbReference type="Pfam" id="PF13004">
    <property type="entry name" value="BACON"/>
    <property type="match status" value="1"/>
</dbReference>
<proteinExistence type="predicted"/>